<dbReference type="Gene3D" id="2.30.30.60">
    <property type="match status" value="1"/>
</dbReference>
<dbReference type="Gene3D" id="1.10.287.1260">
    <property type="match status" value="1"/>
</dbReference>
<proteinExistence type="inferred from homology"/>
<feature type="transmembrane region" description="Helical" evidence="7">
    <location>
        <begin position="12"/>
        <end position="36"/>
    </location>
</feature>
<evidence type="ECO:0000256" key="4">
    <source>
        <dbReference type="ARBA" id="ARBA00022692"/>
    </source>
</evidence>
<organism evidence="11 12">
    <name type="scientific">Silvanigrella paludirubra</name>
    <dbReference type="NCBI Taxonomy" id="2499159"/>
    <lineage>
        <taxon>Bacteria</taxon>
        <taxon>Pseudomonadati</taxon>
        <taxon>Bdellovibrionota</taxon>
        <taxon>Oligoflexia</taxon>
        <taxon>Silvanigrellales</taxon>
        <taxon>Silvanigrellaceae</taxon>
        <taxon>Silvanigrella</taxon>
    </lineage>
</organism>
<evidence type="ECO:0000256" key="2">
    <source>
        <dbReference type="ARBA" id="ARBA00008017"/>
    </source>
</evidence>
<accession>A0A6N6VX64</accession>
<dbReference type="OrthoDB" id="9809206at2"/>
<dbReference type="InterPro" id="IPR006685">
    <property type="entry name" value="MscS_channel_2nd"/>
</dbReference>
<dbReference type="Pfam" id="PF00924">
    <property type="entry name" value="MS_channel_2nd"/>
    <property type="match status" value="1"/>
</dbReference>
<evidence type="ECO:0000256" key="7">
    <source>
        <dbReference type="SAM" id="Phobius"/>
    </source>
</evidence>
<dbReference type="PANTHER" id="PTHR30221">
    <property type="entry name" value="SMALL-CONDUCTANCE MECHANOSENSITIVE CHANNEL"/>
    <property type="match status" value="1"/>
</dbReference>
<feature type="domain" description="Mechanosensitive ion channel transmembrane helices 2/3" evidence="10">
    <location>
        <begin position="59"/>
        <end position="100"/>
    </location>
</feature>
<evidence type="ECO:0000256" key="6">
    <source>
        <dbReference type="ARBA" id="ARBA00023136"/>
    </source>
</evidence>
<dbReference type="GO" id="GO:0005886">
    <property type="term" value="C:plasma membrane"/>
    <property type="evidence" value="ECO:0007669"/>
    <property type="project" value="UniProtKB-SubCell"/>
</dbReference>
<evidence type="ECO:0000256" key="5">
    <source>
        <dbReference type="ARBA" id="ARBA00022989"/>
    </source>
</evidence>
<dbReference type="SUPFAM" id="SSF82861">
    <property type="entry name" value="Mechanosensitive channel protein MscS (YggB), transmembrane region"/>
    <property type="match status" value="1"/>
</dbReference>
<evidence type="ECO:0000256" key="1">
    <source>
        <dbReference type="ARBA" id="ARBA00004651"/>
    </source>
</evidence>
<comment type="similarity">
    <text evidence="2">Belongs to the MscS (TC 1.A.23) family.</text>
</comment>
<evidence type="ECO:0000256" key="3">
    <source>
        <dbReference type="ARBA" id="ARBA00022475"/>
    </source>
</evidence>
<comment type="subcellular location">
    <subcellularLocation>
        <location evidence="1">Cell membrane</location>
        <topology evidence="1">Multi-pass membrane protein</topology>
    </subcellularLocation>
</comment>
<dbReference type="AlphaFoldDB" id="A0A6N6VX64"/>
<evidence type="ECO:0000259" key="10">
    <source>
        <dbReference type="Pfam" id="PF21088"/>
    </source>
</evidence>
<dbReference type="SUPFAM" id="SSF82689">
    <property type="entry name" value="Mechanosensitive channel protein MscS (YggB), C-terminal domain"/>
    <property type="match status" value="1"/>
</dbReference>
<dbReference type="InterPro" id="IPR049278">
    <property type="entry name" value="MS_channel_C"/>
</dbReference>
<name>A0A6N6VX64_9BACT</name>
<dbReference type="InterPro" id="IPR011066">
    <property type="entry name" value="MscS_channel_C_sf"/>
</dbReference>
<keyword evidence="12" id="KW-1185">Reference proteome</keyword>
<dbReference type="InterPro" id="IPR010920">
    <property type="entry name" value="LSM_dom_sf"/>
</dbReference>
<comment type="caution">
    <text evidence="11">The sequence shown here is derived from an EMBL/GenBank/DDBJ whole genome shotgun (WGS) entry which is preliminary data.</text>
</comment>
<feature type="transmembrane region" description="Helical" evidence="7">
    <location>
        <begin position="56"/>
        <end position="77"/>
    </location>
</feature>
<dbReference type="EMBL" id="WFLM01000001">
    <property type="protein sequence ID" value="KAB8040911.1"/>
    <property type="molecule type" value="Genomic_DNA"/>
</dbReference>
<keyword evidence="6 7" id="KW-0472">Membrane</keyword>
<protein>
    <submittedName>
        <fullName evidence="11">Mechanosensitive ion channel</fullName>
    </submittedName>
</protein>
<gene>
    <name evidence="11" type="ORF">GCL60_02985</name>
</gene>
<feature type="domain" description="Mechanosensitive ion channel MscS C-terminal" evidence="9">
    <location>
        <begin position="175"/>
        <end position="256"/>
    </location>
</feature>
<keyword evidence="5 7" id="KW-1133">Transmembrane helix</keyword>
<dbReference type="InterPro" id="IPR023408">
    <property type="entry name" value="MscS_beta-dom_sf"/>
</dbReference>
<sequence>MLQDKIKLDVFWTFSINLLYSIMTVLILYFIAYWVIRAVKKANEKVEKIDPTLLPITITVIKYASFIIGILIILNIFGANTNGIIAFLGATGLGLALALKETLQNIASGLMLIFLRPFKVNDYIESNSNNGTVQEINLFTTTLKTNDGLFLFVPNSLLWNSSIKNFTKNGTRRLDFIVGISYENQVEKAKEILTNLARLDGRILKEPSPLVALTALGDNSVSMMLRCWVSVDNYWDVNYYLYKTVKETFDSSGISIPYPQRDIRLKISNDNLANDKIMALK</sequence>
<dbReference type="InterPro" id="IPR049142">
    <property type="entry name" value="MS_channel_1st"/>
</dbReference>
<dbReference type="Pfam" id="PF21088">
    <property type="entry name" value="MS_channel_1st"/>
    <property type="match status" value="1"/>
</dbReference>
<dbReference type="PANTHER" id="PTHR30221:SF1">
    <property type="entry name" value="SMALL-CONDUCTANCE MECHANOSENSITIVE CHANNEL"/>
    <property type="match status" value="1"/>
</dbReference>
<evidence type="ECO:0000259" key="8">
    <source>
        <dbReference type="Pfam" id="PF00924"/>
    </source>
</evidence>
<evidence type="ECO:0000313" key="12">
    <source>
        <dbReference type="Proteomes" id="UP000437748"/>
    </source>
</evidence>
<dbReference type="RefSeq" id="WP_153418433.1">
    <property type="nucleotide sequence ID" value="NZ_WFLM01000001.1"/>
</dbReference>
<keyword evidence="3" id="KW-1003">Cell membrane</keyword>
<reference evidence="11 12" key="1">
    <citation type="submission" date="2019-10" db="EMBL/GenBank/DDBJ databases">
        <title>New species of Slilvanegrellaceae.</title>
        <authorList>
            <person name="Pitt A."/>
            <person name="Hahn M.W."/>
        </authorList>
    </citation>
    <scope>NUCLEOTIDE SEQUENCE [LARGE SCALE GENOMIC DNA]</scope>
    <source>
        <strain evidence="11 12">SP-Ram-0.45-NSY-1</strain>
    </source>
</reference>
<feature type="domain" description="Mechanosensitive ion channel MscS" evidence="8">
    <location>
        <begin position="102"/>
        <end position="168"/>
    </location>
</feature>
<dbReference type="SUPFAM" id="SSF50182">
    <property type="entry name" value="Sm-like ribonucleoproteins"/>
    <property type="match status" value="1"/>
</dbReference>
<dbReference type="Pfam" id="PF21082">
    <property type="entry name" value="MS_channel_3rd"/>
    <property type="match status" value="1"/>
</dbReference>
<evidence type="ECO:0000259" key="9">
    <source>
        <dbReference type="Pfam" id="PF21082"/>
    </source>
</evidence>
<keyword evidence="4 7" id="KW-0812">Transmembrane</keyword>
<dbReference type="Gene3D" id="3.30.70.100">
    <property type="match status" value="1"/>
</dbReference>
<dbReference type="InterPro" id="IPR011014">
    <property type="entry name" value="MscS_channel_TM-2"/>
</dbReference>
<evidence type="ECO:0000313" key="11">
    <source>
        <dbReference type="EMBL" id="KAB8040911.1"/>
    </source>
</evidence>
<dbReference type="Proteomes" id="UP000437748">
    <property type="component" value="Unassembled WGS sequence"/>
</dbReference>
<dbReference type="GO" id="GO:0008381">
    <property type="term" value="F:mechanosensitive monoatomic ion channel activity"/>
    <property type="evidence" value="ECO:0007669"/>
    <property type="project" value="InterPro"/>
</dbReference>
<feature type="transmembrane region" description="Helical" evidence="7">
    <location>
        <begin position="83"/>
        <end position="99"/>
    </location>
</feature>
<dbReference type="InterPro" id="IPR045275">
    <property type="entry name" value="MscS_archaea/bacteria_type"/>
</dbReference>